<dbReference type="Gene3D" id="3.40.605.10">
    <property type="entry name" value="Aldehyde Dehydrogenase, Chain A, domain 1"/>
    <property type="match status" value="2"/>
</dbReference>
<sequence length="403" mass="43592">MTFRWCDTRCVRKWWLAKSNVLHTPSVKLSLSCSRMGPFWGQLVPENKAFYSGRWEPSLSGKAFSVVNPATGEHLGLVPACSKNEWKSSFDARNEVLSGVSALEWYAEEAKRVFGLYIPSLSSHSRRQLIAQQPIGVVGVITPWNFPLSMVTRKVGAALASGCSVIIKPAEDTPLTSLAITYLGIEKAGIPPGVLNVITAAVDDNGAEEIGNVLCTHPIVRLIGFTGSTEVGTMLYAKAANYGKRVLLEMGGNAPFIIFDSANIEKAVTGAVGCKFRCSGQTCISANRIFVHDEIHDVFVNKLTEAVSRLHMGNGANPNTNLGPVINEKALTKIEKLVNLAVEHGAHPLIGGHSRLKGKNSFGFDYSNGYFYPATVLSNCHTKMACMEEEVFGPVASVCRCVS</sequence>
<reference evidence="5" key="1">
    <citation type="journal article" date="2012" name="Nat. Genet.">
        <title>Whole-genome sequence of Schistosoma haematobium.</title>
        <authorList>
            <person name="Young N.D."/>
            <person name="Jex A.R."/>
            <person name="Li B."/>
            <person name="Liu S."/>
            <person name="Yang L."/>
            <person name="Xiong Z."/>
            <person name="Li Y."/>
            <person name="Cantacessi C."/>
            <person name="Hall R.S."/>
            <person name="Xu X."/>
            <person name="Chen F."/>
            <person name="Wu X."/>
            <person name="Zerlotini A."/>
            <person name="Oliveira G."/>
            <person name="Hofmann A."/>
            <person name="Zhang G."/>
            <person name="Fang X."/>
            <person name="Kang Y."/>
            <person name="Campbell B.E."/>
            <person name="Loukas A."/>
            <person name="Ranganathan S."/>
            <person name="Rollinson D."/>
            <person name="Rinaldi G."/>
            <person name="Brindley P.J."/>
            <person name="Yang H."/>
            <person name="Wang J."/>
            <person name="Wang J."/>
            <person name="Gasser R.B."/>
        </authorList>
    </citation>
    <scope>NUCLEOTIDE SEQUENCE</scope>
</reference>
<dbReference type="InterPro" id="IPR029510">
    <property type="entry name" value="Ald_DH_CS_GLU"/>
</dbReference>
<feature type="active site" evidence="2">
    <location>
        <position position="249"/>
    </location>
</feature>
<comment type="caution">
    <text evidence="5">The sequence shown here is derived from an EMBL/GenBank/DDBJ whole genome shotgun (WGS) entry which is preliminary data.</text>
</comment>
<dbReference type="FunFam" id="3.40.605.10:FF:000063">
    <property type="entry name" value="Succinate-semialdehyde dehydrogenase, mitochondrial"/>
    <property type="match status" value="1"/>
</dbReference>
<dbReference type="GeneID" id="75578229"/>
<accession>A0A922LD56</accession>
<organism evidence="5 6">
    <name type="scientific">Schistosoma haematobium</name>
    <name type="common">Blood fluke</name>
    <dbReference type="NCBI Taxonomy" id="6185"/>
    <lineage>
        <taxon>Eukaryota</taxon>
        <taxon>Metazoa</taxon>
        <taxon>Spiralia</taxon>
        <taxon>Lophotrochozoa</taxon>
        <taxon>Platyhelminthes</taxon>
        <taxon>Trematoda</taxon>
        <taxon>Digenea</taxon>
        <taxon>Strigeidida</taxon>
        <taxon>Schistosomatoidea</taxon>
        <taxon>Schistosomatidae</taxon>
        <taxon>Schistosoma</taxon>
    </lineage>
</organism>
<dbReference type="KEGG" id="shx:MS3_00010701"/>
<comment type="similarity">
    <text evidence="3">Belongs to the aldehyde dehydrogenase family.</text>
</comment>
<feature type="domain" description="Aldehyde dehydrogenase" evidence="4">
    <location>
        <begin position="90"/>
        <end position="401"/>
    </location>
</feature>
<proteinExistence type="inferred from homology"/>
<dbReference type="PANTHER" id="PTHR43353:SF5">
    <property type="entry name" value="SUCCINATE-SEMIALDEHYDE DEHYDROGENASE, MITOCHONDRIAL"/>
    <property type="match status" value="1"/>
</dbReference>
<dbReference type="InterPro" id="IPR015590">
    <property type="entry name" value="Aldehyde_DH_dom"/>
</dbReference>
<dbReference type="InterPro" id="IPR016161">
    <property type="entry name" value="Ald_DH/histidinol_DH"/>
</dbReference>
<dbReference type="PROSITE" id="PS00687">
    <property type="entry name" value="ALDEHYDE_DEHYDR_GLU"/>
    <property type="match status" value="1"/>
</dbReference>
<dbReference type="Proteomes" id="UP000471633">
    <property type="component" value="Unassembled WGS sequence"/>
</dbReference>
<dbReference type="InterPro" id="IPR016163">
    <property type="entry name" value="Ald_DH_C"/>
</dbReference>
<protein>
    <submittedName>
        <fullName evidence="5">Succinate-semialdehyde dehydrogenase, mitochondrial</fullName>
    </submittedName>
</protein>
<dbReference type="AlphaFoldDB" id="A0A922LD56"/>
<evidence type="ECO:0000259" key="4">
    <source>
        <dbReference type="Pfam" id="PF00171"/>
    </source>
</evidence>
<gene>
    <name evidence="5" type="primary">ALDH5A1_3</name>
    <name evidence="5" type="ORF">MS3_00010701</name>
</gene>
<name>A0A922LD56_SCHHA</name>
<dbReference type="PANTHER" id="PTHR43353">
    <property type="entry name" value="SUCCINATE-SEMIALDEHYDE DEHYDROGENASE, MITOCHONDRIAL"/>
    <property type="match status" value="1"/>
</dbReference>
<dbReference type="InterPro" id="IPR016162">
    <property type="entry name" value="Ald_DH_N"/>
</dbReference>
<reference evidence="5" key="2">
    <citation type="journal article" date="2019" name="Gigascience">
        <title>High-quality Schistosoma haematobium genome achieved by single-molecule and long-range sequencing.</title>
        <authorList>
            <person name="Stroehlein A.J."/>
            <person name="Korhonen P.K."/>
            <person name="Chong T.M."/>
            <person name="Lim Y.L."/>
            <person name="Chan K.G."/>
            <person name="Webster B."/>
            <person name="Rollinson D."/>
            <person name="Brindley P.J."/>
            <person name="Gasser R.B."/>
            <person name="Young N.D."/>
        </authorList>
    </citation>
    <scope>NUCLEOTIDE SEQUENCE</scope>
</reference>
<dbReference type="CTD" id="75578229"/>
<dbReference type="Gene3D" id="3.40.309.10">
    <property type="entry name" value="Aldehyde Dehydrogenase, Chain A, domain 2"/>
    <property type="match status" value="1"/>
</dbReference>
<evidence type="ECO:0000256" key="3">
    <source>
        <dbReference type="RuleBase" id="RU003345"/>
    </source>
</evidence>
<keyword evidence="1 3" id="KW-0560">Oxidoreductase</keyword>
<dbReference type="EMBL" id="AMPZ03000101">
    <property type="protein sequence ID" value="KAH9578510.1"/>
    <property type="molecule type" value="Genomic_DNA"/>
</dbReference>
<dbReference type="InterPro" id="IPR050740">
    <property type="entry name" value="Aldehyde_DH_Superfamily"/>
</dbReference>
<dbReference type="Pfam" id="PF00171">
    <property type="entry name" value="Aldedh"/>
    <property type="match status" value="1"/>
</dbReference>
<dbReference type="GO" id="GO:0009450">
    <property type="term" value="P:gamma-aminobutyric acid catabolic process"/>
    <property type="evidence" value="ECO:0007669"/>
    <property type="project" value="TreeGrafter"/>
</dbReference>
<reference evidence="5" key="3">
    <citation type="submission" date="2021-06" db="EMBL/GenBank/DDBJ databases">
        <title>Chromosome-level genome assembly for S. haematobium.</title>
        <authorList>
            <person name="Stroehlein A.J."/>
        </authorList>
    </citation>
    <scope>NUCLEOTIDE SEQUENCE</scope>
</reference>
<keyword evidence="6" id="KW-1185">Reference proteome</keyword>
<evidence type="ECO:0000313" key="6">
    <source>
        <dbReference type="Proteomes" id="UP000471633"/>
    </source>
</evidence>
<dbReference type="RefSeq" id="XP_051063995.1">
    <property type="nucleotide sequence ID" value="XM_051219098.1"/>
</dbReference>
<evidence type="ECO:0000256" key="1">
    <source>
        <dbReference type="ARBA" id="ARBA00023002"/>
    </source>
</evidence>
<evidence type="ECO:0000256" key="2">
    <source>
        <dbReference type="PROSITE-ProRule" id="PRU10007"/>
    </source>
</evidence>
<evidence type="ECO:0000313" key="5">
    <source>
        <dbReference type="EMBL" id="KAH9578510.1"/>
    </source>
</evidence>
<reference evidence="5" key="4">
    <citation type="journal article" date="2022" name="PLoS Pathog.">
        <title>Chromosome-level genome of Schistosoma haematobium underpins genome-wide explorations of molecular variation.</title>
        <authorList>
            <person name="Stroehlein A.J."/>
            <person name="Korhonen P.K."/>
            <person name="Lee V.V."/>
            <person name="Ralph S.A."/>
            <person name="Mentink-Kane M."/>
            <person name="You H."/>
            <person name="McManus D.P."/>
            <person name="Tchuente L.T."/>
            <person name="Stothard J.R."/>
            <person name="Kaur P."/>
            <person name="Dudchenko O."/>
            <person name="Aiden E.L."/>
            <person name="Yang B."/>
            <person name="Yang H."/>
            <person name="Emery A.M."/>
            <person name="Webster B.L."/>
            <person name="Brindley P.J."/>
            <person name="Rollinson D."/>
            <person name="Chang B.C.H."/>
            <person name="Gasser R.B."/>
            <person name="Young N.D."/>
        </authorList>
    </citation>
    <scope>NUCLEOTIDE SEQUENCE</scope>
</reference>
<dbReference type="SUPFAM" id="SSF53720">
    <property type="entry name" value="ALDH-like"/>
    <property type="match status" value="1"/>
</dbReference>
<dbReference type="GO" id="GO:0004777">
    <property type="term" value="F:succinate-semialdehyde dehydrogenase (NAD+) activity"/>
    <property type="evidence" value="ECO:0007669"/>
    <property type="project" value="TreeGrafter"/>
</dbReference>